<sequence length="345" mass="37258">MSNTTPKLRVLLTNDDGPPGHDSPYIYGLYKHLTQDLGWDVKVVIPSSQKSWIGKAYQITEIIRGRYYYPRGADGAGEISESPRPLKEGETAEWILLDGTPATCANIALHNLYPGEIDLLISGPNLGRNTSAAFSLSSGTLGAALSSSLSKQRAIALSYGTVERPTPTVYFEPAHVLASRIVRHLWANWGLDVGGVRDGEVDLYSVNIPMIEDLLSAAGPPICWTRMWRNSYGRLFKVHAHAKPATSPAGPDSLNSNVQGGLDDAGVAASSAANQLVFKFSPAMEGLINPAMSDIPVGSDGWAIAKGWVSVTPLRASFAEPAHENMGDTPYTPEELERAVWKYKL</sequence>
<dbReference type="InterPro" id="IPR027746">
    <property type="entry name" value="TTL"/>
</dbReference>
<protein>
    <recommendedName>
        <fullName evidence="1">Survival protein SurE-like phosphatase/nucleotidase domain-containing protein</fullName>
    </recommendedName>
</protein>
<organism evidence="2 3">
    <name type="scientific">Phlebiopsis gigantea (strain 11061_1 CR5-6)</name>
    <name type="common">White-rot fungus</name>
    <name type="synonym">Peniophora gigantea</name>
    <dbReference type="NCBI Taxonomy" id="745531"/>
    <lineage>
        <taxon>Eukaryota</taxon>
        <taxon>Fungi</taxon>
        <taxon>Dikarya</taxon>
        <taxon>Basidiomycota</taxon>
        <taxon>Agaricomycotina</taxon>
        <taxon>Agaricomycetes</taxon>
        <taxon>Polyporales</taxon>
        <taxon>Phanerochaetaceae</taxon>
        <taxon>Phlebiopsis</taxon>
    </lineage>
</organism>
<accession>A0A0C3P274</accession>
<dbReference type="InterPro" id="IPR002828">
    <property type="entry name" value="SurE-like_Pase/nucleotidase"/>
</dbReference>
<dbReference type="Gene3D" id="3.40.1210.10">
    <property type="entry name" value="Survival protein SurE-like phosphatase/nucleotidase"/>
    <property type="match status" value="1"/>
</dbReference>
<dbReference type="PANTHER" id="PTHR47551">
    <property type="entry name" value="TUBULIN--TYROSINE LIGASE PBY1-RELATED"/>
    <property type="match status" value="1"/>
</dbReference>
<evidence type="ECO:0000259" key="1">
    <source>
        <dbReference type="Pfam" id="PF01975"/>
    </source>
</evidence>
<dbReference type="PANTHER" id="PTHR47551:SF1">
    <property type="entry name" value="TUBULIN--TYROSINE LIGASE PBY1-RELATED"/>
    <property type="match status" value="1"/>
</dbReference>
<feature type="domain" description="Survival protein SurE-like phosphatase/nucleotidase" evidence="1">
    <location>
        <begin position="10"/>
        <end position="232"/>
    </location>
</feature>
<dbReference type="NCBIfam" id="TIGR00087">
    <property type="entry name" value="surE"/>
    <property type="match status" value="1"/>
</dbReference>
<dbReference type="HOGENOM" id="CLU_049222_2_0_1"/>
<evidence type="ECO:0000313" key="3">
    <source>
        <dbReference type="Proteomes" id="UP000053257"/>
    </source>
</evidence>
<proteinExistence type="predicted"/>
<keyword evidence="3" id="KW-1185">Reference proteome</keyword>
<dbReference type="GO" id="GO:0000932">
    <property type="term" value="C:P-body"/>
    <property type="evidence" value="ECO:0007669"/>
    <property type="project" value="TreeGrafter"/>
</dbReference>
<evidence type="ECO:0000313" key="2">
    <source>
        <dbReference type="EMBL" id="KIP11974.1"/>
    </source>
</evidence>
<dbReference type="Proteomes" id="UP000053257">
    <property type="component" value="Unassembled WGS sequence"/>
</dbReference>
<dbReference type="Pfam" id="PF01975">
    <property type="entry name" value="SurE"/>
    <property type="match status" value="1"/>
</dbReference>
<dbReference type="OrthoDB" id="202825at2759"/>
<dbReference type="STRING" id="745531.A0A0C3P274"/>
<dbReference type="AlphaFoldDB" id="A0A0C3P274"/>
<dbReference type="SUPFAM" id="SSF64167">
    <property type="entry name" value="SurE-like"/>
    <property type="match status" value="1"/>
</dbReference>
<gene>
    <name evidence="2" type="ORF">PHLGIDRAFT_98695</name>
</gene>
<dbReference type="InterPro" id="IPR036523">
    <property type="entry name" value="SurE-like_sf"/>
</dbReference>
<reference evidence="2 3" key="1">
    <citation type="journal article" date="2014" name="PLoS Genet.">
        <title>Analysis of the Phlebiopsis gigantea genome, transcriptome and secretome provides insight into its pioneer colonization strategies of wood.</title>
        <authorList>
            <person name="Hori C."/>
            <person name="Ishida T."/>
            <person name="Igarashi K."/>
            <person name="Samejima M."/>
            <person name="Suzuki H."/>
            <person name="Master E."/>
            <person name="Ferreira P."/>
            <person name="Ruiz-Duenas F.J."/>
            <person name="Held B."/>
            <person name="Canessa P."/>
            <person name="Larrondo L.F."/>
            <person name="Schmoll M."/>
            <person name="Druzhinina I.S."/>
            <person name="Kubicek C.P."/>
            <person name="Gaskell J.A."/>
            <person name="Kersten P."/>
            <person name="St John F."/>
            <person name="Glasner J."/>
            <person name="Sabat G."/>
            <person name="Splinter BonDurant S."/>
            <person name="Syed K."/>
            <person name="Yadav J."/>
            <person name="Mgbeahuruike A.C."/>
            <person name="Kovalchuk A."/>
            <person name="Asiegbu F.O."/>
            <person name="Lackner G."/>
            <person name="Hoffmeister D."/>
            <person name="Rencoret J."/>
            <person name="Gutierrez A."/>
            <person name="Sun H."/>
            <person name="Lindquist E."/>
            <person name="Barry K."/>
            <person name="Riley R."/>
            <person name="Grigoriev I.V."/>
            <person name="Henrissat B."/>
            <person name="Kues U."/>
            <person name="Berka R.M."/>
            <person name="Martinez A.T."/>
            <person name="Covert S.F."/>
            <person name="Blanchette R.A."/>
            <person name="Cullen D."/>
        </authorList>
    </citation>
    <scope>NUCLEOTIDE SEQUENCE [LARGE SCALE GENOMIC DNA]</scope>
    <source>
        <strain evidence="2 3">11061_1 CR5-6</strain>
    </source>
</reference>
<dbReference type="EMBL" id="KN840442">
    <property type="protein sequence ID" value="KIP11974.1"/>
    <property type="molecule type" value="Genomic_DNA"/>
</dbReference>
<dbReference type="GO" id="GO:0016787">
    <property type="term" value="F:hydrolase activity"/>
    <property type="evidence" value="ECO:0007669"/>
    <property type="project" value="InterPro"/>
</dbReference>
<name>A0A0C3P274_PHLG1</name>